<gene>
    <name evidence="1" type="ORF">GALL_500380</name>
</gene>
<evidence type="ECO:0008006" key="2">
    <source>
        <dbReference type="Google" id="ProtNLM"/>
    </source>
</evidence>
<evidence type="ECO:0000313" key="1">
    <source>
        <dbReference type="EMBL" id="OIQ68372.1"/>
    </source>
</evidence>
<proteinExistence type="predicted"/>
<reference evidence="1" key="1">
    <citation type="submission" date="2016-10" db="EMBL/GenBank/DDBJ databases">
        <title>Sequence of Gallionella enrichment culture.</title>
        <authorList>
            <person name="Poehlein A."/>
            <person name="Muehling M."/>
            <person name="Daniel R."/>
        </authorList>
    </citation>
    <scope>NUCLEOTIDE SEQUENCE</scope>
</reference>
<dbReference type="EMBL" id="MLJW01005349">
    <property type="protein sequence ID" value="OIQ68372.1"/>
    <property type="molecule type" value="Genomic_DNA"/>
</dbReference>
<dbReference type="AlphaFoldDB" id="A0A1J5PLC2"/>
<sequence length="73" mass="8734">MTVTININSAEQEKLLFDFLERMNFDYESDRDNISLTEGQKEEILRRDNDFINGKTAARNWDEIKKDLESVYR</sequence>
<name>A0A1J5PLC2_9ZZZZ</name>
<organism evidence="1">
    <name type="scientific">mine drainage metagenome</name>
    <dbReference type="NCBI Taxonomy" id="410659"/>
    <lineage>
        <taxon>unclassified sequences</taxon>
        <taxon>metagenomes</taxon>
        <taxon>ecological metagenomes</taxon>
    </lineage>
</organism>
<accession>A0A1J5PLC2</accession>
<comment type="caution">
    <text evidence="1">The sequence shown here is derived from an EMBL/GenBank/DDBJ whole genome shotgun (WGS) entry which is preliminary data.</text>
</comment>
<protein>
    <recommendedName>
        <fullName evidence="2">Addiction module component</fullName>
    </recommendedName>
</protein>